<evidence type="ECO:0000313" key="3">
    <source>
        <dbReference type="Proteomes" id="UP000824469"/>
    </source>
</evidence>
<reference evidence="2 3" key="1">
    <citation type="journal article" date="2021" name="Nat. Plants">
        <title>The Taxus genome provides insights into paclitaxel biosynthesis.</title>
        <authorList>
            <person name="Xiong X."/>
            <person name="Gou J."/>
            <person name="Liao Q."/>
            <person name="Li Y."/>
            <person name="Zhou Q."/>
            <person name="Bi G."/>
            <person name="Li C."/>
            <person name="Du R."/>
            <person name="Wang X."/>
            <person name="Sun T."/>
            <person name="Guo L."/>
            <person name="Liang H."/>
            <person name="Lu P."/>
            <person name="Wu Y."/>
            <person name="Zhang Z."/>
            <person name="Ro D.K."/>
            <person name="Shang Y."/>
            <person name="Huang S."/>
            <person name="Yan J."/>
        </authorList>
    </citation>
    <scope>NUCLEOTIDE SEQUENCE [LARGE SCALE GENOMIC DNA]</scope>
    <source>
        <strain evidence="2">Ta-2019</strain>
    </source>
</reference>
<name>A0AA38LH20_TAXCH</name>
<evidence type="ECO:0000256" key="1">
    <source>
        <dbReference type="SAM" id="Phobius"/>
    </source>
</evidence>
<feature type="transmembrane region" description="Helical" evidence="1">
    <location>
        <begin position="24"/>
        <end position="43"/>
    </location>
</feature>
<dbReference type="PANTHER" id="PTHR47652:SF3">
    <property type="entry name" value="MITOCHONDRIAL IMPORT INNER MEMBRANE TRANSLOCASE SUBUNIT TIM44"/>
    <property type="match status" value="1"/>
</dbReference>
<proteinExistence type="predicted"/>
<sequence length="108" mass="12583">MAWQPVLSRTPPFIHGTLNRNFRVVRATLLISLLFMLVDMLVLEPRTTKVIFEKLRIEKEEGRGTDIADVVDHPRHRPANDRNGDDVTKYRMVLVNRKLKILHRVSSL</sequence>
<protein>
    <submittedName>
        <fullName evidence="2">Uncharacterized protein</fullName>
    </submittedName>
</protein>
<dbReference type="AlphaFoldDB" id="A0AA38LH20"/>
<accession>A0AA38LH20</accession>
<gene>
    <name evidence="2" type="ORF">KI387_043943</name>
</gene>
<dbReference type="Proteomes" id="UP000824469">
    <property type="component" value="Unassembled WGS sequence"/>
</dbReference>
<keyword evidence="1" id="KW-1133">Transmembrane helix</keyword>
<dbReference type="PANTHER" id="PTHR47652">
    <property type="entry name" value="MITOCHONDRIAL IMPORT INNER MEMBRANE TRANSLOCASE SUBUNIT TIM44"/>
    <property type="match status" value="1"/>
</dbReference>
<comment type="caution">
    <text evidence="2">The sequence shown here is derived from an EMBL/GenBank/DDBJ whole genome shotgun (WGS) entry which is preliminary data.</text>
</comment>
<dbReference type="EMBL" id="JAHRHJ020000004">
    <property type="protein sequence ID" value="KAH9320347.1"/>
    <property type="molecule type" value="Genomic_DNA"/>
</dbReference>
<organism evidence="2 3">
    <name type="scientific">Taxus chinensis</name>
    <name type="common">Chinese yew</name>
    <name type="synonym">Taxus wallichiana var. chinensis</name>
    <dbReference type="NCBI Taxonomy" id="29808"/>
    <lineage>
        <taxon>Eukaryota</taxon>
        <taxon>Viridiplantae</taxon>
        <taxon>Streptophyta</taxon>
        <taxon>Embryophyta</taxon>
        <taxon>Tracheophyta</taxon>
        <taxon>Spermatophyta</taxon>
        <taxon>Pinopsida</taxon>
        <taxon>Pinidae</taxon>
        <taxon>Conifers II</taxon>
        <taxon>Cupressales</taxon>
        <taxon>Taxaceae</taxon>
        <taxon>Taxus</taxon>
    </lineage>
</organism>
<keyword evidence="3" id="KW-1185">Reference proteome</keyword>
<keyword evidence="1" id="KW-0812">Transmembrane</keyword>
<keyword evidence="1" id="KW-0472">Membrane</keyword>
<evidence type="ECO:0000313" key="2">
    <source>
        <dbReference type="EMBL" id="KAH9320347.1"/>
    </source>
</evidence>